<keyword evidence="1" id="KW-0812">Transmembrane</keyword>
<dbReference type="RefSeq" id="WP_302755719.1">
    <property type="nucleotide sequence ID" value="NZ_CABWIC010000030.1"/>
</dbReference>
<evidence type="ECO:0000313" key="3">
    <source>
        <dbReference type="Proteomes" id="UP000405524"/>
    </source>
</evidence>
<accession>A0A5K1JCD2</accession>
<dbReference type="Proteomes" id="UP000405524">
    <property type="component" value="Unassembled WGS sequence"/>
</dbReference>
<sequence length="31" mass="3483">MRVIGNIIWMLCGGIFTALYWFGAGCLFCII</sequence>
<keyword evidence="1" id="KW-1133">Transmembrane helix</keyword>
<gene>
    <name evidence="2" type="ORF">JKKLCJKK_01217</name>
</gene>
<protein>
    <submittedName>
        <fullName evidence="2">Uncharacterized protein</fullName>
    </submittedName>
</protein>
<organism evidence="2 3">
    <name type="scientific">Collinsella intestinalis</name>
    <dbReference type="NCBI Taxonomy" id="147207"/>
    <lineage>
        <taxon>Bacteria</taxon>
        <taxon>Bacillati</taxon>
        <taxon>Actinomycetota</taxon>
        <taxon>Coriobacteriia</taxon>
        <taxon>Coriobacteriales</taxon>
        <taxon>Coriobacteriaceae</taxon>
        <taxon>Collinsella</taxon>
    </lineage>
</organism>
<name>A0A5K1JCD2_9ACTN</name>
<dbReference type="GeneID" id="92560642"/>
<dbReference type="PROSITE" id="PS51257">
    <property type="entry name" value="PROKAR_LIPOPROTEIN"/>
    <property type="match status" value="1"/>
</dbReference>
<evidence type="ECO:0000256" key="1">
    <source>
        <dbReference type="SAM" id="Phobius"/>
    </source>
</evidence>
<proteinExistence type="predicted"/>
<reference evidence="2 3" key="1">
    <citation type="submission" date="2019-10" db="EMBL/GenBank/DDBJ databases">
        <authorList>
            <person name="Wolf R A."/>
        </authorList>
    </citation>
    <scope>NUCLEOTIDE SEQUENCE [LARGE SCALE GENOMIC DNA]</scope>
    <source>
        <strain evidence="2">Collinsella_intestinalis_DSM_13632</strain>
    </source>
</reference>
<keyword evidence="1" id="KW-0472">Membrane</keyword>
<dbReference type="AlphaFoldDB" id="A0A5K1JCD2"/>
<feature type="transmembrane region" description="Helical" evidence="1">
    <location>
        <begin position="6"/>
        <end position="30"/>
    </location>
</feature>
<evidence type="ECO:0000313" key="2">
    <source>
        <dbReference type="EMBL" id="VWM01258.1"/>
    </source>
</evidence>
<dbReference type="EMBL" id="CABWIC010000030">
    <property type="protein sequence ID" value="VWM01258.1"/>
    <property type="molecule type" value="Genomic_DNA"/>
</dbReference>